<sequence>MVSDDAEEKKISDDDVVNSMSVFDEIPTGRSLLE</sequence>
<organism evidence="1 2">
    <name type="scientific">Trifolium medium</name>
    <dbReference type="NCBI Taxonomy" id="97028"/>
    <lineage>
        <taxon>Eukaryota</taxon>
        <taxon>Viridiplantae</taxon>
        <taxon>Streptophyta</taxon>
        <taxon>Embryophyta</taxon>
        <taxon>Tracheophyta</taxon>
        <taxon>Spermatophyta</taxon>
        <taxon>Magnoliopsida</taxon>
        <taxon>eudicotyledons</taxon>
        <taxon>Gunneridae</taxon>
        <taxon>Pentapetalae</taxon>
        <taxon>rosids</taxon>
        <taxon>fabids</taxon>
        <taxon>Fabales</taxon>
        <taxon>Fabaceae</taxon>
        <taxon>Papilionoideae</taxon>
        <taxon>50 kb inversion clade</taxon>
        <taxon>NPAAA clade</taxon>
        <taxon>Hologalegina</taxon>
        <taxon>IRL clade</taxon>
        <taxon>Trifolieae</taxon>
        <taxon>Trifolium</taxon>
    </lineage>
</organism>
<reference evidence="1 2" key="1">
    <citation type="journal article" date="2018" name="Front. Plant Sci.">
        <title>Red Clover (Trifolium pratense) and Zigzag Clover (T. medium) - A Picture of Genomic Similarities and Differences.</title>
        <authorList>
            <person name="Dluhosova J."/>
            <person name="Istvanek J."/>
            <person name="Nedelnik J."/>
            <person name="Repkova J."/>
        </authorList>
    </citation>
    <scope>NUCLEOTIDE SEQUENCE [LARGE SCALE GENOMIC DNA]</scope>
    <source>
        <strain evidence="2">cv. 10/8</strain>
        <tissue evidence="1">Leaf</tissue>
    </source>
</reference>
<keyword evidence="2" id="KW-1185">Reference proteome</keyword>
<protein>
    <submittedName>
        <fullName evidence="1">Uncharacterized protein</fullName>
    </submittedName>
</protein>
<name>A0A392W5W8_9FABA</name>
<dbReference type="Proteomes" id="UP000265520">
    <property type="component" value="Unassembled WGS sequence"/>
</dbReference>
<accession>A0A392W5W8</accession>
<proteinExistence type="predicted"/>
<dbReference type="AlphaFoldDB" id="A0A392W5W8"/>
<evidence type="ECO:0000313" key="1">
    <source>
        <dbReference type="EMBL" id="MCI95149.1"/>
    </source>
</evidence>
<comment type="caution">
    <text evidence="1">The sequence shown here is derived from an EMBL/GenBank/DDBJ whole genome shotgun (WGS) entry which is preliminary data.</text>
</comment>
<dbReference type="EMBL" id="LXQA011377288">
    <property type="protein sequence ID" value="MCI95149.1"/>
    <property type="molecule type" value="Genomic_DNA"/>
</dbReference>
<evidence type="ECO:0000313" key="2">
    <source>
        <dbReference type="Proteomes" id="UP000265520"/>
    </source>
</evidence>
<feature type="non-terminal residue" evidence="1">
    <location>
        <position position="34"/>
    </location>
</feature>